<reference evidence="1 2" key="1">
    <citation type="submission" date="2021-01" db="EMBL/GenBank/DDBJ databases">
        <title>Genome public.</title>
        <authorList>
            <person name="Liu C."/>
            <person name="Sun Q."/>
        </authorList>
    </citation>
    <scope>NUCLEOTIDE SEQUENCE [LARGE SCALE GENOMIC DNA]</scope>
    <source>
        <strain evidence="1 2">YIM B02515</strain>
    </source>
</reference>
<dbReference type="InterPro" id="IPR043754">
    <property type="entry name" value="DUF5700"/>
</dbReference>
<evidence type="ECO:0000313" key="2">
    <source>
        <dbReference type="Proteomes" id="UP000632377"/>
    </source>
</evidence>
<dbReference type="EMBL" id="JAESWC010000008">
    <property type="protein sequence ID" value="MBL4936849.1"/>
    <property type="molecule type" value="Genomic_DNA"/>
</dbReference>
<evidence type="ECO:0000313" key="1">
    <source>
        <dbReference type="EMBL" id="MBL4936849.1"/>
    </source>
</evidence>
<name>A0ABS1TBW1_9CLOT</name>
<dbReference type="Pfam" id="PF18958">
    <property type="entry name" value="DUF5700"/>
    <property type="match status" value="1"/>
</dbReference>
<proteinExistence type="predicted"/>
<comment type="caution">
    <text evidence="1">The sequence shown here is derived from an EMBL/GenBank/DDBJ whole genome shotgun (WGS) entry which is preliminary data.</text>
</comment>
<dbReference type="Proteomes" id="UP000632377">
    <property type="component" value="Unassembled WGS sequence"/>
</dbReference>
<sequence length="66" mass="7561">MRFHVIGYFLAKTISSTMGDEILGKVVGDPIEFLNMYQRACISSKNEKQYGFSDEMFRLLKTAYIG</sequence>
<gene>
    <name evidence="1" type="ORF">JK636_13895</name>
</gene>
<keyword evidence="2" id="KW-1185">Reference proteome</keyword>
<accession>A0ABS1TBW1</accession>
<organism evidence="1 2">
    <name type="scientific">Clostridium rhizosphaerae</name>
    <dbReference type="NCBI Taxonomy" id="2803861"/>
    <lineage>
        <taxon>Bacteria</taxon>
        <taxon>Bacillati</taxon>
        <taxon>Bacillota</taxon>
        <taxon>Clostridia</taxon>
        <taxon>Eubacteriales</taxon>
        <taxon>Clostridiaceae</taxon>
        <taxon>Clostridium</taxon>
    </lineage>
</organism>
<protein>
    <submittedName>
        <fullName evidence="1">Uncharacterized protein</fullName>
    </submittedName>
</protein>